<accession>A0ABV6YUZ1</accession>
<dbReference type="InterPro" id="IPR034466">
    <property type="entry name" value="Methyltransferase_Class_B"/>
</dbReference>
<dbReference type="InterPro" id="IPR051198">
    <property type="entry name" value="BchE-like"/>
</dbReference>
<dbReference type="PANTHER" id="PTHR43409">
    <property type="entry name" value="ANAEROBIC MAGNESIUM-PROTOPORPHYRIN IX MONOMETHYL ESTER CYCLASE-RELATED"/>
    <property type="match status" value="1"/>
</dbReference>
<dbReference type="Proteomes" id="UP001594351">
    <property type="component" value="Unassembled WGS sequence"/>
</dbReference>
<dbReference type="CDD" id="cd01335">
    <property type="entry name" value="Radical_SAM"/>
    <property type="match status" value="1"/>
</dbReference>
<dbReference type="SMART" id="SM00729">
    <property type="entry name" value="Elp3"/>
    <property type="match status" value="1"/>
</dbReference>
<evidence type="ECO:0000256" key="2">
    <source>
        <dbReference type="ARBA" id="ARBA00022603"/>
    </source>
</evidence>
<dbReference type="InterPro" id="IPR023404">
    <property type="entry name" value="rSAM_horseshoe"/>
</dbReference>
<dbReference type="InterPro" id="IPR058240">
    <property type="entry name" value="rSAM_sf"/>
</dbReference>
<dbReference type="InterPro" id="IPR006158">
    <property type="entry name" value="Cobalamin-bd"/>
</dbReference>
<name>A0ABV6YUZ1_UNCC1</name>
<dbReference type="Pfam" id="PF04055">
    <property type="entry name" value="Radical_SAM"/>
    <property type="match status" value="1"/>
</dbReference>
<evidence type="ECO:0000256" key="1">
    <source>
        <dbReference type="ARBA" id="ARBA00001966"/>
    </source>
</evidence>
<evidence type="ECO:0000256" key="3">
    <source>
        <dbReference type="ARBA" id="ARBA00022679"/>
    </source>
</evidence>
<evidence type="ECO:0000256" key="5">
    <source>
        <dbReference type="ARBA" id="ARBA00022723"/>
    </source>
</evidence>
<dbReference type="Pfam" id="PF02310">
    <property type="entry name" value="B12-binding"/>
    <property type="match status" value="1"/>
</dbReference>
<dbReference type="EMBL" id="JBHPBY010000072">
    <property type="protein sequence ID" value="MFC1850024.1"/>
    <property type="molecule type" value="Genomic_DNA"/>
</dbReference>
<dbReference type="InterPro" id="IPR036724">
    <property type="entry name" value="Cobalamin-bd_sf"/>
</dbReference>
<keyword evidence="4" id="KW-0949">S-adenosyl-L-methionine</keyword>
<dbReference type="InterPro" id="IPR006638">
    <property type="entry name" value="Elp3/MiaA/NifB-like_rSAM"/>
</dbReference>
<dbReference type="Gene3D" id="3.40.50.280">
    <property type="entry name" value="Cobalamin-binding domain"/>
    <property type="match status" value="1"/>
</dbReference>
<dbReference type="SFLD" id="SFLDG01123">
    <property type="entry name" value="methyltransferase_(Class_B)"/>
    <property type="match status" value="1"/>
</dbReference>
<evidence type="ECO:0000259" key="8">
    <source>
        <dbReference type="PROSITE" id="PS51332"/>
    </source>
</evidence>
<evidence type="ECO:0000256" key="6">
    <source>
        <dbReference type="ARBA" id="ARBA00023004"/>
    </source>
</evidence>
<evidence type="ECO:0000256" key="4">
    <source>
        <dbReference type="ARBA" id="ARBA00022691"/>
    </source>
</evidence>
<feature type="domain" description="Radical SAM core" evidence="9">
    <location>
        <begin position="191"/>
        <end position="428"/>
    </location>
</feature>
<dbReference type="SUPFAM" id="SSF102114">
    <property type="entry name" value="Radical SAM enzymes"/>
    <property type="match status" value="1"/>
</dbReference>
<comment type="cofactor">
    <cofactor evidence="1">
        <name>[4Fe-4S] cluster</name>
        <dbReference type="ChEBI" id="CHEBI:49883"/>
    </cofactor>
</comment>
<keyword evidence="3" id="KW-0808">Transferase</keyword>
<dbReference type="SFLD" id="SFLDS00029">
    <property type="entry name" value="Radical_SAM"/>
    <property type="match status" value="1"/>
</dbReference>
<keyword evidence="11" id="KW-1185">Reference proteome</keyword>
<dbReference type="PROSITE" id="PS51918">
    <property type="entry name" value="RADICAL_SAM"/>
    <property type="match status" value="1"/>
</dbReference>
<gene>
    <name evidence="10" type="ORF">ACFL27_07525</name>
</gene>
<comment type="caution">
    <text evidence="10">The sequence shown here is derived from an EMBL/GenBank/DDBJ whole genome shotgun (WGS) entry which is preliminary data.</text>
</comment>
<organism evidence="10 11">
    <name type="scientific">candidate division CSSED10-310 bacterium</name>
    <dbReference type="NCBI Taxonomy" id="2855610"/>
    <lineage>
        <taxon>Bacteria</taxon>
        <taxon>Bacteria division CSSED10-310</taxon>
    </lineage>
</organism>
<dbReference type="Gene3D" id="3.80.30.20">
    <property type="entry name" value="tm_1862 like domain"/>
    <property type="match status" value="1"/>
</dbReference>
<sequence length="458" mass="52054">MKPIYLIRSYRNVPGLQISQPMGILYLASYLRHYLEIPVKLIDMRIGRLSCQDVVKQMADDPPSIVGISSLSFEASTVHELAASLKKVYPDIPIIAGGPYSTTSPNLVIQDSNIDYAVVGEGEITFKELTEALLGGDSQPEIPGSVFRRNGEVVTAPYRNFISDPDEIPMPAWDLLDIRQYYGKTNFNRVYAHPANMTIMTSRGCPFRCAYCHNVFGSKFRARSPENVLEEIRILYHQYGVREFLIIDDTFNLNRIRARTICDLILQENIKINISFPNGLKADIMDQELIQKLKQCGTYRICYGVEAASERILELICRRMDLHKTNEIITQTAQASILTHGFFMLGFPTETEEEMMTTVHFALKSSLHSASFFVVVPFPGTKLHQLASQAQDSGYVDGYYHHIDNVISAVPAEKVKKIVKTAYRKFYANPWRLFQILRLTPKNKEFIKSSIEFLARAK</sequence>
<dbReference type="SUPFAM" id="SSF52242">
    <property type="entry name" value="Cobalamin (vitamin B12)-binding domain"/>
    <property type="match status" value="1"/>
</dbReference>
<dbReference type="CDD" id="cd02068">
    <property type="entry name" value="radical_SAM_B12_BD"/>
    <property type="match status" value="1"/>
</dbReference>
<feature type="domain" description="B12-binding" evidence="8">
    <location>
        <begin position="1"/>
        <end position="140"/>
    </location>
</feature>
<dbReference type="InterPro" id="IPR007197">
    <property type="entry name" value="rSAM"/>
</dbReference>
<keyword evidence="6" id="KW-0408">Iron</keyword>
<dbReference type="SFLD" id="SFLDG01082">
    <property type="entry name" value="B12-binding_domain_containing"/>
    <property type="match status" value="1"/>
</dbReference>
<keyword evidence="2" id="KW-0489">Methyltransferase</keyword>
<evidence type="ECO:0000313" key="10">
    <source>
        <dbReference type="EMBL" id="MFC1850024.1"/>
    </source>
</evidence>
<evidence type="ECO:0000259" key="9">
    <source>
        <dbReference type="PROSITE" id="PS51918"/>
    </source>
</evidence>
<proteinExistence type="predicted"/>
<dbReference type="PROSITE" id="PS51332">
    <property type="entry name" value="B12_BINDING"/>
    <property type="match status" value="1"/>
</dbReference>
<protein>
    <submittedName>
        <fullName evidence="10">B12-binding domain-containing radical SAM protein</fullName>
    </submittedName>
</protein>
<evidence type="ECO:0000256" key="7">
    <source>
        <dbReference type="ARBA" id="ARBA00023014"/>
    </source>
</evidence>
<keyword evidence="5" id="KW-0479">Metal-binding</keyword>
<keyword evidence="7" id="KW-0411">Iron-sulfur</keyword>
<evidence type="ECO:0000313" key="11">
    <source>
        <dbReference type="Proteomes" id="UP001594351"/>
    </source>
</evidence>
<dbReference type="PANTHER" id="PTHR43409:SF7">
    <property type="entry name" value="BLL1977 PROTEIN"/>
    <property type="match status" value="1"/>
</dbReference>
<reference evidence="10 11" key="1">
    <citation type="submission" date="2024-09" db="EMBL/GenBank/DDBJ databases">
        <title>Laminarin stimulates single cell rates of sulfate reduction while oxygen inhibits transcriptomic activity in coastal marine sediment.</title>
        <authorList>
            <person name="Lindsay M."/>
            <person name="Orcutt B."/>
            <person name="Emerson D."/>
            <person name="Stepanauskas R."/>
            <person name="D'Angelo T."/>
        </authorList>
    </citation>
    <scope>NUCLEOTIDE SEQUENCE [LARGE SCALE GENOMIC DNA]</scope>
    <source>
        <strain evidence="10">SAG AM-311-K15</strain>
    </source>
</reference>